<dbReference type="KEGG" id="epa:110234365"/>
<feature type="transmembrane region" description="Helical" evidence="1">
    <location>
        <begin position="27"/>
        <end position="47"/>
    </location>
</feature>
<dbReference type="OMA" id="SNAIYYE"/>
<dbReference type="RefSeq" id="XP_020895402.1">
    <property type="nucleotide sequence ID" value="XM_021039743.2"/>
</dbReference>
<accession>A0A913WWY3</accession>
<dbReference type="GeneID" id="110234365"/>
<keyword evidence="3" id="KW-1185">Reference proteome</keyword>
<reference evidence="2" key="1">
    <citation type="submission" date="2022-11" db="UniProtKB">
        <authorList>
            <consortium name="EnsemblMetazoa"/>
        </authorList>
    </citation>
    <scope>IDENTIFICATION</scope>
</reference>
<evidence type="ECO:0000313" key="3">
    <source>
        <dbReference type="Proteomes" id="UP000887567"/>
    </source>
</evidence>
<keyword evidence="1" id="KW-1133">Transmembrane helix</keyword>
<dbReference type="OrthoDB" id="9989066at2759"/>
<protein>
    <submittedName>
        <fullName evidence="2">Uncharacterized protein</fullName>
    </submittedName>
</protein>
<feature type="transmembrane region" description="Helical" evidence="1">
    <location>
        <begin position="86"/>
        <end position="106"/>
    </location>
</feature>
<sequence length="134" mass="14866">MADSETSPSSSPLYHEVDPRITLGLRIYAVLTAFLVFLTLIFCFVKGAEDSNMYLLAVNMILSSLIGAVLAWWYRKGIIEADKKSFLVLLGICIIFQAIISDIYVYHKPEVHSTPVIIVKPTNATRMSSIGPTL</sequence>
<dbReference type="AlphaFoldDB" id="A0A913WWY3"/>
<evidence type="ECO:0000256" key="1">
    <source>
        <dbReference type="SAM" id="Phobius"/>
    </source>
</evidence>
<evidence type="ECO:0000313" key="2">
    <source>
        <dbReference type="EnsemblMetazoa" id="XP_020895402.1"/>
    </source>
</evidence>
<feature type="transmembrane region" description="Helical" evidence="1">
    <location>
        <begin position="53"/>
        <end position="74"/>
    </location>
</feature>
<keyword evidence="1" id="KW-0812">Transmembrane</keyword>
<dbReference type="EnsemblMetazoa" id="XM_021039743.2">
    <property type="protein sequence ID" value="XP_020895402.1"/>
    <property type="gene ID" value="LOC110234365"/>
</dbReference>
<keyword evidence="1" id="KW-0472">Membrane</keyword>
<name>A0A913WWY3_EXADI</name>
<organism evidence="2 3">
    <name type="scientific">Exaiptasia diaphana</name>
    <name type="common">Tropical sea anemone</name>
    <name type="synonym">Aiptasia pulchella</name>
    <dbReference type="NCBI Taxonomy" id="2652724"/>
    <lineage>
        <taxon>Eukaryota</taxon>
        <taxon>Metazoa</taxon>
        <taxon>Cnidaria</taxon>
        <taxon>Anthozoa</taxon>
        <taxon>Hexacorallia</taxon>
        <taxon>Actiniaria</taxon>
        <taxon>Aiptasiidae</taxon>
        <taxon>Exaiptasia</taxon>
    </lineage>
</organism>
<proteinExistence type="predicted"/>
<dbReference type="Proteomes" id="UP000887567">
    <property type="component" value="Unplaced"/>
</dbReference>